<proteinExistence type="inferred from homology"/>
<evidence type="ECO:0000313" key="4">
    <source>
        <dbReference type="Proteomes" id="UP000829401"/>
    </source>
</evidence>
<dbReference type="eggNOG" id="COG0698">
    <property type="taxonomic scope" value="Bacteria"/>
</dbReference>
<dbReference type="Gene3D" id="3.40.1400.10">
    <property type="entry name" value="Sugar-phosphate isomerase, RpiB/LacA/LacB"/>
    <property type="match status" value="1"/>
</dbReference>
<evidence type="ECO:0000313" key="3">
    <source>
        <dbReference type="EMBL" id="UNO49083.1"/>
    </source>
</evidence>
<dbReference type="PANTHER" id="PTHR43732">
    <property type="entry name" value="RIBOSE 5-PHOSPHATE ISOMERASE-RELATED"/>
    <property type="match status" value="1"/>
</dbReference>
<dbReference type="PIRSF" id="PIRSF005384">
    <property type="entry name" value="RpiB_LacA_B"/>
    <property type="match status" value="1"/>
</dbReference>
<dbReference type="PANTHER" id="PTHR43732:SF1">
    <property type="entry name" value="RIBOSE 5-PHOSPHATE ISOMERASE"/>
    <property type="match status" value="1"/>
</dbReference>
<dbReference type="KEGG" id="aaco:K1I37_00495"/>
<accession>T0BTH6</accession>
<dbReference type="InterPro" id="IPR036569">
    <property type="entry name" value="RpiB_LacA_LacB_sf"/>
</dbReference>
<dbReference type="Pfam" id="PF02502">
    <property type="entry name" value="LacAB_rpiB"/>
    <property type="match status" value="1"/>
</dbReference>
<comment type="similarity">
    <text evidence="1">Belongs to the LacAB/RpiB family.</text>
</comment>
<name>T0BTH6_ALIAG</name>
<accession>A0A9E6ZHJ4</accession>
<evidence type="ECO:0000256" key="2">
    <source>
        <dbReference type="ARBA" id="ARBA00023235"/>
    </source>
</evidence>
<dbReference type="OrthoDB" id="1778624at2"/>
<dbReference type="InterPro" id="IPR003500">
    <property type="entry name" value="RpiB_LacA_LacB"/>
</dbReference>
<sequence length="157" mass="17064">MDIAIGCDDAAIELKEIIQEHLKSLGHNPVDFGCSDCDNVDYPDVAYKVAKEVQKGRFERAILICGTGLGVAITANKVKGVRAAVCHDTYSAERARKSNNAQILTFGSRVIGPELAKSIVSVWMTSEFQGGNSARKVDKIAHYESEELGETNGQKTY</sequence>
<dbReference type="GO" id="GO:0004751">
    <property type="term" value="F:ribose-5-phosphate isomerase activity"/>
    <property type="evidence" value="ECO:0007669"/>
    <property type="project" value="UniProtKB-EC"/>
</dbReference>
<dbReference type="STRING" id="1356854.N007_06555"/>
<dbReference type="NCBIfam" id="TIGR01120">
    <property type="entry name" value="rpiB"/>
    <property type="match status" value="1"/>
</dbReference>
<keyword evidence="2 3" id="KW-0413">Isomerase</keyword>
<dbReference type="EC" id="5.3.1.6" evidence="3"/>
<dbReference type="GO" id="GO:0005975">
    <property type="term" value="P:carbohydrate metabolic process"/>
    <property type="evidence" value="ECO:0007669"/>
    <property type="project" value="InterPro"/>
</dbReference>
<dbReference type="RefSeq" id="WP_021296348.1">
    <property type="nucleotide sequence ID" value="NZ_AURB01000127.1"/>
</dbReference>
<keyword evidence="4" id="KW-1185">Reference proteome</keyword>
<dbReference type="NCBIfam" id="TIGR00689">
    <property type="entry name" value="rpiB_lacA_lacB"/>
    <property type="match status" value="1"/>
</dbReference>
<dbReference type="InterPro" id="IPR004785">
    <property type="entry name" value="RpiB"/>
</dbReference>
<gene>
    <name evidence="3" type="primary">rpiB</name>
    <name evidence="3" type="ORF">K1I37_00495</name>
</gene>
<dbReference type="SUPFAM" id="SSF89623">
    <property type="entry name" value="Ribose/Galactose isomerase RpiB/AlsB"/>
    <property type="match status" value="1"/>
</dbReference>
<protein>
    <submittedName>
        <fullName evidence="3">Ribose 5-phosphate isomerase B</fullName>
        <ecNumber evidence="3">5.3.1.6</ecNumber>
    </submittedName>
</protein>
<dbReference type="InterPro" id="IPR051812">
    <property type="entry name" value="SPI_LacAB/RpiB"/>
</dbReference>
<dbReference type="NCBIfam" id="NF004051">
    <property type="entry name" value="PRK05571.1"/>
    <property type="match status" value="1"/>
</dbReference>
<evidence type="ECO:0000256" key="1">
    <source>
        <dbReference type="ARBA" id="ARBA00008754"/>
    </source>
</evidence>
<dbReference type="Proteomes" id="UP000829401">
    <property type="component" value="Chromosome"/>
</dbReference>
<organism evidence="3 4">
    <name type="scientific">Alicyclobacillus acidoterrestris (strain ATCC 49025 / DSM 3922 / CIP 106132 / NCIMB 13137 / GD3B)</name>
    <dbReference type="NCBI Taxonomy" id="1356854"/>
    <lineage>
        <taxon>Bacteria</taxon>
        <taxon>Bacillati</taxon>
        <taxon>Bacillota</taxon>
        <taxon>Bacilli</taxon>
        <taxon>Bacillales</taxon>
        <taxon>Alicyclobacillaceae</taxon>
        <taxon>Alicyclobacillus</taxon>
    </lineage>
</organism>
<dbReference type="AlphaFoldDB" id="T0BTH6"/>
<dbReference type="EMBL" id="CP080467">
    <property type="protein sequence ID" value="UNO49083.1"/>
    <property type="molecule type" value="Genomic_DNA"/>
</dbReference>
<reference evidence="4" key="1">
    <citation type="journal article" date="2022" name="G3 (Bethesda)">
        <title>Unveiling the complete genome sequence of Alicyclobacillus acidoterrestris DSM 3922T, a taint-producing strain.</title>
        <authorList>
            <person name="Leonardo I.C."/>
            <person name="Barreto Crespo M.T."/>
            <person name="Gaspar F.B."/>
        </authorList>
    </citation>
    <scope>NUCLEOTIDE SEQUENCE [LARGE SCALE GENOMIC DNA]</scope>
    <source>
        <strain evidence="4">DSM 3922</strain>
    </source>
</reference>